<feature type="domain" description="NAD-dependent epimerase/dehydratase" evidence="3">
    <location>
        <begin position="3"/>
        <end position="220"/>
    </location>
</feature>
<dbReference type="InterPro" id="IPR036291">
    <property type="entry name" value="NAD(P)-bd_dom_sf"/>
</dbReference>
<evidence type="ECO:0000259" key="3">
    <source>
        <dbReference type="Pfam" id="PF01370"/>
    </source>
</evidence>
<evidence type="ECO:0000313" key="5">
    <source>
        <dbReference type="Proteomes" id="UP000594015"/>
    </source>
</evidence>
<dbReference type="CDD" id="cd08946">
    <property type="entry name" value="SDR_e"/>
    <property type="match status" value="1"/>
</dbReference>
<gene>
    <name evidence="4" type="ORF">WN72_11935</name>
</gene>
<name>A0AAE7NJA0_9BRAD</name>
<protein>
    <submittedName>
        <fullName evidence="4">NAD(P)-dependent oxidoreductase</fullName>
    </submittedName>
</protein>
<proteinExistence type="inferred from homology"/>
<comment type="pathway">
    <text evidence="1">Bacterial outer membrane biogenesis; LPS O-antigen biosynthesis.</text>
</comment>
<dbReference type="Gene3D" id="3.40.50.720">
    <property type="entry name" value="NAD(P)-binding Rossmann-like Domain"/>
    <property type="match status" value="1"/>
</dbReference>
<evidence type="ECO:0000256" key="1">
    <source>
        <dbReference type="ARBA" id="ARBA00005125"/>
    </source>
</evidence>
<dbReference type="EMBL" id="CP030050">
    <property type="protein sequence ID" value="QOZ66944.1"/>
    <property type="molecule type" value="Genomic_DNA"/>
</dbReference>
<sequence length="280" mass="30439">MKVAVTGGGGYVGSHVVPALRKAGHEVVSIGRHPSGGGTSGHLAADIFDSDPDLYRRLGSPDVCIHLAWEFGFDHANPAHFANVDKHYRFMETMLRGGLKHLVTAGTVHEIGFHVGAVTEATPASPRHPYGIAKNYLRQLQDWLCTQHGAVSQWLRCYYITGDDRRNNSIFAKLLKAAEEGQKTFPLNSGELLCDFIDVEELAGQIAKVSSQTEVTGVINCCSGTPTSLRTRVTRFVSDNNLDIELQWGKFPMRPYDSPAVWGDVTKLAAALAAAPGQKN</sequence>
<dbReference type="RefSeq" id="WP_092217578.1">
    <property type="nucleotide sequence ID" value="NZ_CP030050.1"/>
</dbReference>
<dbReference type="PANTHER" id="PTHR43000">
    <property type="entry name" value="DTDP-D-GLUCOSE 4,6-DEHYDRATASE-RELATED"/>
    <property type="match status" value="1"/>
</dbReference>
<accession>A0AAE7NJA0</accession>
<dbReference type="Proteomes" id="UP000594015">
    <property type="component" value="Chromosome"/>
</dbReference>
<comment type="similarity">
    <text evidence="2">Belongs to the NAD(P)-dependent epimerase/dehydratase family.</text>
</comment>
<dbReference type="SUPFAM" id="SSF51735">
    <property type="entry name" value="NAD(P)-binding Rossmann-fold domains"/>
    <property type="match status" value="1"/>
</dbReference>
<evidence type="ECO:0000256" key="2">
    <source>
        <dbReference type="ARBA" id="ARBA00007637"/>
    </source>
</evidence>
<organism evidence="4 5">
    <name type="scientific">Bradyrhizobium arachidis</name>
    <dbReference type="NCBI Taxonomy" id="858423"/>
    <lineage>
        <taxon>Bacteria</taxon>
        <taxon>Pseudomonadati</taxon>
        <taxon>Pseudomonadota</taxon>
        <taxon>Alphaproteobacteria</taxon>
        <taxon>Hyphomicrobiales</taxon>
        <taxon>Nitrobacteraceae</taxon>
        <taxon>Bradyrhizobium</taxon>
    </lineage>
</organism>
<dbReference type="AlphaFoldDB" id="A0AAE7NJA0"/>
<dbReference type="InterPro" id="IPR001509">
    <property type="entry name" value="Epimerase_deHydtase"/>
</dbReference>
<evidence type="ECO:0000313" key="4">
    <source>
        <dbReference type="EMBL" id="QOZ66944.1"/>
    </source>
</evidence>
<dbReference type="KEGG" id="barh:WN72_11935"/>
<reference evidence="4 5" key="1">
    <citation type="submission" date="2018-06" db="EMBL/GenBank/DDBJ databases">
        <title>Comparative genomics of Bradyrhizobium nodulating Arachidis hypogaea.</title>
        <authorList>
            <person name="Li Y."/>
        </authorList>
    </citation>
    <scope>NUCLEOTIDE SEQUENCE [LARGE SCALE GENOMIC DNA]</scope>
    <source>
        <strain evidence="4 5">CCBAU 051107</strain>
    </source>
</reference>
<dbReference type="Pfam" id="PF01370">
    <property type="entry name" value="Epimerase"/>
    <property type="match status" value="1"/>
</dbReference>